<dbReference type="AlphaFoldDB" id="A0A0H3AFS2"/>
<proteinExistence type="predicted"/>
<dbReference type="KEGG" id="vco:VC0395_0044"/>
<sequence length="232" mass="26111">MYQMKLSRMLFLSFVVLFFLGISLLYFTYSSTPRTNLPDERQEHVIAPKPAPEIELSIHEHPAVELESTENRVVNEQEEVQEQGEAPRVIEPQNLEQVWLPINPTPELADLKPKSQAVTDIQAIEFENIDQFRVLMAGDSATLPLPNGESIRVLIDEAQTQAQGIQTWAGNFETQGGTFPVTFTFGQHSIMGFIGHPQGSIKIEGVGHQAWVYQVPDSHGFEHDTQSHDRAH</sequence>
<reference evidence="1 2" key="1">
    <citation type="submission" date="2007-03" db="EMBL/GenBank/DDBJ databases">
        <authorList>
            <person name="Heidelberg J."/>
        </authorList>
    </citation>
    <scope>NUCLEOTIDE SEQUENCE [LARGE SCALE GENOMIC DNA]</scope>
    <source>
        <strain evidence="2">ATCC 39541 / Classical Ogawa 395 / O395</strain>
    </source>
</reference>
<organism evidence="1 2">
    <name type="scientific">Vibrio cholerae serotype O1 (strain ATCC 39541 / Classical Ogawa 395 / O395)</name>
    <dbReference type="NCBI Taxonomy" id="345073"/>
    <lineage>
        <taxon>Bacteria</taxon>
        <taxon>Pseudomonadati</taxon>
        <taxon>Pseudomonadota</taxon>
        <taxon>Gammaproteobacteria</taxon>
        <taxon>Vibrionales</taxon>
        <taxon>Vibrionaceae</taxon>
        <taxon>Vibrio</taxon>
    </lineage>
</organism>
<dbReference type="EMBL" id="CP000626">
    <property type="protein sequence ID" value="ABQ19261.1"/>
    <property type="molecule type" value="Genomic_DNA"/>
</dbReference>
<protein>
    <submittedName>
        <fullName evidence="1">Uncharacterized protein</fullName>
    </submittedName>
</protein>
<dbReference type="KEGG" id="vcr:VC395_A0088"/>
<name>A0A0H3AFS2_VIBC3</name>
<dbReference type="PATRIC" id="fig|345073.21.peg.2846"/>
<dbReference type="Proteomes" id="UP000000249">
    <property type="component" value="Chromosome 2"/>
</dbReference>
<dbReference type="OrthoDB" id="5895563at2"/>
<accession>A0A0H3AFS2</accession>
<dbReference type="eggNOG" id="ENOG502ZMAW">
    <property type="taxonomic scope" value="Bacteria"/>
</dbReference>
<evidence type="ECO:0000313" key="1">
    <source>
        <dbReference type="EMBL" id="ABQ19261.1"/>
    </source>
</evidence>
<gene>
    <name evidence="1" type="ordered locus">VC0395_0044</name>
</gene>
<evidence type="ECO:0000313" key="2">
    <source>
        <dbReference type="Proteomes" id="UP000000249"/>
    </source>
</evidence>